<feature type="compositionally biased region" description="Polar residues" evidence="1">
    <location>
        <begin position="1"/>
        <end position="17"/>
    </location>
</feature>
<dbReference type="EMBL" id="JACEOL010000034">
    <property type="protein sequence ID" value="MBA4602768.1"/>
    <property type="molecule type" value="Genomic_DNA"/>
</dbReference>
<dbReference type="Pfam" id="PF07875">
    <property type="entry name" value="Coat_F"/>
    <property type="match status" value="1"/>
</dbReference>
<dbReference type="AlphaFoldDB" id="A0A7W2ARM6"/>
<comment type="caution">
    <text evidence="2">The sequence shown here is derived from an EMBL/GenBank/DDBJ whole genome shotgun (WGS) entry which is preliminary data.</text>
</comment>
<keyword evidence="3" id="KW-1185">Reference proteome</keyword>
<accession>A0A7W2ARM6</accession>
<organism evidence="2 3">
    <name type="scientific">Thermoactinomyces mirandus</name>
    <dbReference type="NCBI Taxonomy" id="2756294"/>
    <lineage>
        <taxon>Bacteria</taxon>
        <taxon>Bacillati</taxon>
        <taxon>Bacillota</taxon>
        <taxon>Bacilli</taxon>
        <taxon>Bacillales</taxon>
        <taxon>Thermoactinomycetaceae</taxon>
        <taxon>Thermoactinomyces</taxon>
    </lineage>
</organism>
<dbReference type="InterPro" id="IPR012851">
    <property type="entry name" value="Spore_coat_CotF-like"/>
</dbReference>
<evidence type="ECO:0000313" key="3">
    <source>
        <dbReference type="Proteomes" id="UP000538292"/>
    </source>
</evidence>
<protein>
    <submittedName>
        <fullName evidence="2">Spore coat protein</fullName>
    </submittedName>
</protein>
<keyword evidence="2" id="KW-0946">Virion</keyword>
<name>A0A7W2ARM6_9BACL</name>
<feature type="region of interest" description="Disordered" evidence="1">
    <location>
        <begin position="1"/>
        <end position="27"/>
    </location>
</feature>
<gene>
    <name evidence="2" type="ORF">H2C83_10670</name>
</gene>
<evidence type="ECO:0000313" key="2">
    <source>
        <dbReference type="EMBL" id="MBA4602768.1"/>
    </source>
</evidence>
<dbReference type="RefSeq" id="WP_181740644.1">
    <property type="nucleotide sequence ID" value="NZ_JACEOL010000034.1"/>
</dbReference>
<evidence type="ECO:0000256" key="1">
    <source>
        <dbReference type="SAM" id="MobiDB-lite"/>
    </source>
</evidence>
<proteinExistence type="predicted"/>
<reference evidence="2 3" key="1">
    <citation type="submission" date="2020-07" db="EMBL/GenBank/DDBJ databases">
        <title>Thermoactinomyces phylogeny.</title>
        <authorList>
            <person name="Dunlap C."/>
        </authorList>
    </citation>
    <scope>NUCLEOTIDE SEQUENCE [LARGE SCALE GENOMIC DNA]</scope>
    <source>
        <strain evidence="2 3">AMNI-1</strain>
    </source>
</reference>
<dbReference type="Proteomes" id="UP000538292">
    <property type="component" value="Unassembled WGS sequence"/>
</dbReference>
<keyword evidence="2" id="KW-0167">Capsid protein</keyword>
<sequence length="111" mass="12864">MQQSSNQMGPQQATSLPQVKGPHLNDRDRINDILATQKYLSNGYNVATYEASTDELYQLQLQCLNEVHQASRELFLLMNQKGWYKLEAADQNKISQKSQQFSNYRTQFPYS</sequence>